<dbReference type="PANTHER" id="PTHR36849">
    <property type="entry name" value="CYTOPLASMIC PROTEIN-RELATED"/>
    <property type="match status" value="1"/>
</dbReference>
<sequence length="139" mass="16163">MPQAPIDHPKPRITLKRVYDPVGPDDGVRVLVDRVWPRGVGRDKLKADQWLREVAPSDQLRTWFHHDPDKWEEFKARYTAELRAKPEITNLLLELARERGLTLLFAARDIQHNQAVALKEYLLFRANTDTKGEDDASDR</sequence>
<dbReference type="AlphaFoldDB" id="A0A7U3YLL2"/>
<name>A0A7U3YLL2_DESPD</name>
<dbReference type="Pfam" id="PF22752">
    <property type="entry name" value="DUF488-N3i"/>
    <property type="match status" value="1"/>
</dbReference>
<dbReference type="Proteomes" id="UP000006365">
    <property type="component" value="Chromosome"/>
</dbReference>
<dbReference type="InterPro" id="IPR052552">
    <property type="entry name" value="YeaO-like"/>
</dbReference>
<dbReference type="RefSeq" id="WP_015724151.1">
    <property type="nucleotide sequence ID" value="NC_014972.1"/>
</dbReference>
<reference evidence="1 2" key="1">
    <citation type="journal article" date="2011" name="Stand. Genomic Sci.">
        <title>Complete genome sequence of Desulfobulbus propionicus type strain (1pr3).</title>
        <authorList>
            <person name="Pagani I."/>
            <person name="Lapidus A."/>
            <person name="Nolan M."/>
            <person name="Lucas S."/>
            <person name="Hammon N."/>
            <person name="Deshpande S."/>
            <person name="Cheng J.F."/>
            <person name="Chertkov O."/>
            <person name="Davenport K."/>
            <person name="Tapia R."/>
            <person name="Han C."/>
            <person name="Goodwin L."/>
            <person name="Pitluck S."/>
            <person name="Liolios K."/>
            <person name="Mavromatis K."/>
            <person name="Ivanova N."/>
            <person name="Mikhailova N."/>
            <person name="Pati A."/>
            <person name="Chen A."/>
            <person name="Palaniappan K."/>
            <person name="Land M."/>
            <person name="Hauser L."/>
            <person name="Chang Y.J."/>
            <person name="Jeffries C.D."/>
            <person name="Detter J.C."/>
            <person name="Brambilla E."/>
            <person name="Kannan K.P."/>
            <person name="Djao O.D."/>
            <person name="Rohde M."/>
            <person name="Pukall R."/>
            <person name="Spring S."/>
            <person name="Goker M."/>
            <person name="Sikorski J."/>
            <person name="Woyke T."/>
            <person name="Bristow J."/>
            <person name="Eisen J.A."/>
            <person name="Markowitz V."/>
            <person name="Hugenholtz P."/>
            <person name="Kyrpides N.C."/>
            <person name="Klenk H.P."/>
        </authorList>
    </citation>
    <scope>NUCLEOTIDE SEQUENCE [LARGE SCALE GENOMIC DNA]</scope>
    <source>
        <strain evidence="2">ATCC 33891 / DSM 2032 / 1pr3</strain>
    </source>
</reference>
<evidence type="ECO:0000313" key="2">
    <source>
        <dbReference type="Proteomes" id="UP000006365"/>
    </source>
</evidence>
<protein>
    <recommendedName>
        <fullName evidence="3">MarR family transcriptional regulator</fullName>
    </recommendedName>
</protein>
<keyword evidence="2" id="KW-1185">Reference proteome</keyword>
<dbReference type="EMBL" id="CP002364">
    <property type="protein sequence ID" value="ADW17610.1"/>
    <property type="molecule type" value="Genomic_DNA"/>
</dbReference>
<dbReference type="KEGG" id="dpr:Despr_1455"/>
<accession>A0A7U3YLL2</accession>
<dbReference type="PANTHER" id="PTHR36849:SF1">
    <property type="entry name" value="CYTOPLASMIC PROTEIN"/>
    <property type="match status" value="1"/>
</dbReference>
<proteinExistence type="predicted"/>
<gene>
    <name evidence="1" type="ordered locus">Despr_1455</name>
</gene>
<evidence type="ECO:0000313" key="1">
    <source>
        <dbReference type="EMBL" id="ADW17610.1"/>
    </source>
</evidence>
<evidence type="ECO:0008006" key="3">
    <source>
        <dbReference type="Google" id="ProtNLM"/>
    </source>
</evidence>
<organism evidence="1 2">
    <name type="scientific">Desulfobulbus propionicus (strain ATCC 33891 / DSM 2032 / VKM B-1956 / 1pr3)</name>
    <dbReference type="NCBI Taxonomy" id="577650"/>
    <lineage>
        <taxon>Bacteria</taxon>
        <taxon>Pseudomonadati</taxon>
        <taxon>Thermodesulfobacteriota</taxon>
        <taxon>Desulfobulbia</taxon>
        <taxon>Desulfobulbales</taxon>
        <taxon>Desulfobulbaceae</taxon>
        <taxon>Desulfobulbus</taxon>
    </lineage>
</organism>